<evidence type="ECO:0000256" key="3">
    <source>
        <dbReference type="SAM" id="MobiDB-lite"/>
    </source>
</evidence>
<dbReference type="InterPro" id="IPR050091">
    <property type="entry name" value="PKS_NRPS_Biosynth_Enz"/>
</dbReference>
<dbReference type="InterPro" id="IPR016039">
    <property type="entry name" value="Thiolase-like"/>
</dbReference>
<organism evidence="5 6">
    <name type="scientific">Streptomyces machairae</name>
    <dbReference type="NCBI Taxonomy" id="3134109"/>
    <lineage>
        <taxon>Bacteria</taxon>
        <taxon>Bacillati</taxon>
        <taxon>Actinomycetota</taxon>
        <taxon>Actinomycetes</taxon>
        <taxon>Kitasatosporales</taxon>
        <taxon>Streptomycetaceae</taxon>
        <taxon>Streptomyces</taxon>
    </lineage>
</organism>
<comment type="caution">
    <text evidence="5">The sequence shown here is derived from an EMBL/GenBank/DDBJ whole genome shotgun (WGS) entry which is preliminary data.</text>
</comment>
<dbReference type="PANTHER" id="PTHR43775:SF37">
    <property type="entry name" value="SI:DKEY-61P9.11"/>
    <property type="match status" value="1"/>
</dbReference>
<evidence type="ECO:0000256" key="1">
    <source>
        <dbReference type="ARBA" id="ARBA00022450"/>
    </source>
</evidence>
<feature type="compositionally biased region" description="Polar residues" evidence="3">
    <location>
        <begin position="117"/>
        <end position="127"/>
    </location>
</feature>
<dbReference type="InterPro" id="IPR020841">
    <property type="entry name" value="PKS_Beta-ketoAc_synthase_dom"/>
</dbReference>
<dbReference type="Gene3D" id="3.40.47.10">
    <property type="match status" value="1"/>
</dbReference>
<dbReference type="Proteomes" id="UP001376459">
    <property type="component" value="Unassembled WGS sequence"/>
</dbReference>
<keyword evidence="2" id="KW-0597">Phosphoprotein</keyword>
<feature type="domain" description="Ketosynthase family 3 (KS3)" evidence="4">
    <location>
        <begin position="1"/>
        <end position="137"/>
    </location>
</feature>
<accession>A0ABU8UV81</accession>
<feature type="region of interest" description="Disordered" evidence="3">
    <location>
        <begin position="112"/>
        <end position="137"/>
    </location>
</feature>
<dbReference type="SUPFAM" id="SSF53901">
    <property type="entry name" value="Thiolase-like"/>
    <property type="match status" value="1"/>
</dbReference>
<evidence type="ECO:0000256" key="2">
    <source>
        <dbReference type="ARBA" id="ARBA00022553"/>
    </source>
</evidence>
<protein>
    <submittedName>
        <fullName evidence="5">Beta-ketoacyl synthase N-terminal-like domain-containing protein</fullName>
    </submittedName>
</protein>
<dbReference type="PANTHER" id="PTHR43775">
    <property type="entry name" value="FATTY ACID SYNTHASE"/>
    <property type="match status" value="1"/>
</dbReference>
<dbReference type="InterPro" id="IPR014030">
    <property type="entry name" value="Ketoacyl_synth_N"/>
</dbReference>
<proteinExistence type="predicted"/>
<keyword evidence="6" id="KW-1185">Reference proteome</keyword>
<dbReference type="EMBL" id="JBBKAK010000001">
    <property type="protein sequence ID" value="MEJ8672502.1"/>
    <property type="molecule type" value="Genomic_DNA"/>
</dbReference>
<dbReference type="Pfam" id="PF00109">
    <property type="entry name" value="ketoacyl-synt"/>
    <property type="match status" value="1"/>
</dbReference>
<keyword evidence="1" id="KW-0596">Phosphopantetheine</keyword>
<evidence type="ECO:0000259" key="4">
    <source>
        <dbReference type="PROSITE" id="PS52004"/>
    </source>
</evidence>
<evidence type="ECO:0000313" key="5">
    <source>
        <dbReference type="EMBL" id="MEJ8672502.1"/>
    </source>
</evidence>
<reference evidence="5 6" key="1">
    <citation type="submission" date="2024-03" db="EMBL/GenBank/DDBJ databases">
        <title>Novel Streptomyces species of biotechnological and ecological value are a feature of Machair soil.</title>
        <authorList>
            <person name="Prole J.R."/>
            <person name="Goodfellow M."/>
            <person name="Allenby N."/>
            <person name="Ward A.C."/>
        </authorList>
    </citation>
    <scope>NUCLEOTIDE SEQUENCE [LARGE SCALE GENOMIC DNA]</scope>
    <source>
        <strain evidence="5 6">MS1.AVA.1</strain>
    </source>
</reference>
<gene>
    <name evidence="5" type="ORF">WKI71_41805</name>
</gene>
<evidence type="ECO:0000313" key="6">
    <source>
        <dbReference type="Proteomes" id="UP001376459"/>
    </source>
</evidence>
<sequence>MAFAIVGLGCRLPGGIVDLAGLWEALEAGRDLVGAVPEDRFEAARFVDTAMARRGKSYTARGAFLADIAGFDADYFGISPREAAHMDPQHRLLLETAVEALDDAGIDPGHWQAPTPACSSASRTSPTAGCRCSSPVR</sequence>
<dbReference type="PROSITE" id="PS52004">
    <property type="entry name" value="KS3_2"/>
    <property type="match status" value="1"/>
</dbReference>
<name>A0ABU8UV81_9ACTN</name>
<dbReference type="SMART" id="SM00825">
    <property type="entry name" value="PKS_KS"/>
    <property type="match status" value="1"/>
</dbReference>